<dbReference type="Proteomes" id="UP000284689">
    <property type="component" value="Unassembled WGS sequence"/>
</dbReference>
<accession>A0A414F4P3</accession>
<organism evidence="1 2">
    <name type="scientific">Bacteroides caccae</name>
    <dbReference type="NCBI Taxonomy" id="47678"/>
    <lineage>
        <taxon>Bacteria</taxon>
        <taxon>Pseudomonadati</taxon>
        <taxon>Bacteroidota</taxon>
        <taxon>Bacteroidia</taxon>
        <taxon>Bacteroidales</taxon>
        <taxon>Bacteroidaceae</taxon>
        <taxon>Bacteroides</taxon>
    </lineage>
</organism>
<protein>
    <submittedName>
        <fullName evidence="1">Uncharacterized protein</fullName>
    </submittedName>
</protein>
<name>A0A414F4P3_9BACE</name>
<proteinExistence type="predicted"/>
<evidence type="ECO:0000313" key="2">
    <source>
        <dbReference type="Proteomes" id="UP000284689"/>
    </source>
</evidence>
<sequence>MCVRILYRILRQYSYNRNMEAMNILYKELVLEGVIPEFKFNMEVWKNDKSGKNVWKWYQEGILDIEWEEPMLIILLMQEYPYFMGIINERKHQL</sequence>
<dbReference type="AlphaFoldDB" id="A0A414F4P3"/>
<dbReference type="EMBL" id="QSJD01000057">
    <property type="protein sequence ID" value="RHD41458.1"/>
    <property type="molecule type" value="Genomic_DNA"/>
</dbReference>
<evidence type="ECO:0000313" key="1">
    <source>
        <dbReference type="EMBL" id="RHD41458.1"/>
    </source>
</evidence>
<reference evidence="1 2" key="1">
    <citation type="submission" date="2018-08" db="EMBL/GenBank/DDBJ databases">
        <title>A genome reference for cultivated species of the human gut microbiota.</title>
        <authorList>
            <person name="Zou Y."/>
            <person name="Xue W."/>
            <person name="Luo G."/>
        </authorList>
    </citation>
    <scope>NUCLEOTIDE SEQUENCE [LARGE SCALE GENOMIC DNA]</scope>
    <source>
        <strain evidence="1 2">AM31-16AC</strain>
    </source>
</reference>
<comment type="caution">
    <text evidence="1">The sequence shown here is derived from an EMBL/GenBank/DDBJ whole genome shotgun (WGS) entry which is preliminary data.</text>
</comment>
<gene>
    <name evidence="1" type="ORF">DW794_21305</name>
</gene>